<dbReference type="EMBL" id="KN882003">
    <property type="protein sequence ID" value="KIY47198.1"/>
    <property type="molecule type" value="Genomic_DNA"/>
</dbReference>
<dbReference type="InterPro" id="IPR017850">
    <property type="entry name" value="Alkaline_phosphatase_core_sf"/>
</dbReference>
<protein>
    <recommendedName>
        <fullName evidence="5">Phosphoesterase-domain-containing protein</fullName>
    </recommendedName>
</protein>
<dbReference type="Pfam" id="PF04185">
    <property type="entry name" value="Phosphoesterase"/>
    <property type="match status" value="1"/>
</dbReference>
<keyword evidence="1" id="KW-0378">Hydrolase</keyword>
<evidence type="ECO:0000256" key="1">
    <source>
        <dbReference type="ARBA" id="ARBA00022801"/>
    </source>
</evidence>
<dbReference type="SUPFAM" id="SSF53649">
    <property type="entry name" value="Alkaline phosphatase-like"/>
    <property type="match status" value="1"/>
</dbReference>
<organism evidence="3 4">
    <name type="scientific">Fistulina hepatica ATCC 64428</name>
    <dbReference type="NCBI Taxonomy" id="1128425"/>
    <lineage>
        <taxon>Eukaryota</taxon>
        <taxon>Fungi</taxon>
        <taxon>Dikarya</taxon>
        <taxon>Basidiomycota</taxon>
        <taxon>Agaricomycotina</taxon>
        <taxon>Agaricomycetes</taxon>
        <taxon>Agaricomycetidae</taxon>
        <taxon>Agaricales</taxon>
        <taxon>Fistulinaceae</taxon>
        <taxon>Fistulina</taxon>
    </lineage>
</organism>
<proteinExistence type="predicted"/>
<evidence type="ECO:0000313" key="3">
    <source>
        <dbReference type="EMBL" id="KIY47198.1"/>
    </source>
</evidence>
<dbReference type="Proteomes" id="UP000054144">
    <property type="component" value="Unassembled WGS sequence"/>
</dbReference>
<accession>A0A0D7A8R1</accession>
<keyword evidence="4" id="KW-1185">Reference proteome</keyword>
<name>A0A0D7A8R1_9AGAR</name>
<dbReference type="Gene3D" id="3.40.720.10">
    <property type="entry name" value="Alkaline Phosphatase, subunit A"/>
    <property type="match status" value="1"/>
</dbReference>
<dbReference type="OrthoDB" id="5135119at2759"/>
<dbReference type="GO" id="GO:0009395">
    <property type="term" value="P:phospholipid catabolic process"/>
    <property type="evidence" value="ECO:0007669"/>
    <property type="project" value="TreeGrafter"/>
</dbReference>
<feature type="signal peptide" evidence="2">
    <location>
        <begin position="1"/>
        <end position="20"/>
    </location>
</feature>
<reference evidence="3 4" key="1">
    <citation type="journal article" date="2015" name="Fungal Genet. Biol.">
        <title>Evolution of novel wood decay mechanisms in Agaricales revealed by the genome sequences of Fistulina hepatica and Cylindrobasidium torrendii.</title>
        <authorList>
            <person name="Floudas D."/>
            <person name="Held B.W."/>
            <person name="Riley R."/>
            <person name="Nagy L.G."/>
            <person name="Koehler G."/>
            <person name="Ransdell A.S."/>
            <person name="Younus H."/>
            <person name="Chow J."/>
            <person name="Chiniquy J."/>
            <person name="Lipzen A."/>
            <person name="Tritt A."/>
            <person name="Sun H."/>
            <person name="Haridas S."/>
            <person name="LaButti K."/>
            <person name="Ohm R.A."/>
            <person name="Kues U."/>
            <person name="Blanchette R.A."/>
            <person name="Grigoriev I.V."/>
            <person name="Minto R.E."/>
            <person name="Hibbett D.S."/>
        </authorList>
    </citation>
    <scope>NUCLEOTIDE SEQUENCE [LARGE SCALE GENOMIC DNA]</scope>
    <source>
        <strain evidence="3 4">ATCC 64428</strain>
    </source>
</reference>
<dbReference type="PANTHER" id="PTHR31956">
    <property type="entry name" value="NON-SPECIFIC PHOSPHOLIPASE C4-RELATED"/>
    <property type="match status" value="1"/>
</dbReference>
<dbReference type="GO" id="GO:0016788">
    <property type="term" value="F:hydrolase activity, acting on ester bonds"/>
    <property type="evidence" value="ECO:0007669"/>
    <property type="project" value="InterPro"/>
</dbReference>
<gene>
    <name evidence="3" type="ORF">FISHEDRAFT_74906</name>
</gene>
<sequence length="416" mass="46669">MYKSILAALPLILLAREASALSALPFYPPSWDGPLYQTSNYTGFSNNTLNDTHRVEGKVFNRFIQIWLENTDYNVAASTPTFRNLAQDGITFTNYMALTHPSEPNYVSATGGELWGMHDDDYYHIPSNISCIVDLLEDGGVSWATYQESMPTDGYYGYSYSSPYYGNTSAGDYIYYMRKHNPLEIYDSVSQNATRAARVRNFNDFANDVVNGTLPQWLFITPNMLDDGHDTNIDFAAEWLEYFLVPLLKDKRFNDENTLVLLTFDETELYFIQNRIMTIALGGIIPEDLRGTSDNTYYTHYSTLSTVQNNWGLKSLGRGDTNKTMSNVFDFVANKTGYQNVEVEHGPLLNLTGVYSGPLNSDMYQPFWAPNVSAVGAGGQGVFVSPLLNVSFTINQVPEPVNLTAEGLVTPWMVLT</sequence>
<evidence type="ECO:0008006" key="5">
    <source>
        <dbReference type="Google" id="ProtNLM"/>
    </source>
</evidence>
<dbReference type="AlphaFoldDB" id="A0A0D7A8R1"/>
<feature type="chain" id="PRO_5002316155" description="Phosphoesterase-domain-containing protein" evidence="2">
    <location>
        <begin position="21"/>
        <end position="416"/>
    </location>
</feature>
<dbReference type="PANTHER" id="PTHR31956:SF8">
    <property type="entry name" value="ACID PHOSPHATASE PHOA (AFU_ORTHOLOGUE AFUA_1G03570)"/>
    <property type="match status" value="1"/>
</dbReference>
<evidence type="ECO:0000256" key="2">
    <source>
        <dbReference type="SAM" id="SignalP"/>
    </source>
</evidence>
<dbReference type="InterPro" id="IPR007312">
    <property type="entry name" value="Phosphoesterase"/>
</dbReference>
<evidence type="ECO:0000313" key="4">
    <source>
        <dbReference type="Proteomes" id="UP000054144"/>
    </source>
</evidence>
<keyword evidence="2" id="KW-0732">Signal</keyword>